<dbReference type="PANTHER" id="PTHR12049">
    <property type="entry name" value="PROTEIN ARGININE METHYLTRANSFERASE NDUFAF7, MITOCHONDRIAL"/>
    <property type="match status" value="1"/>
</dbReference>
<dbReference type="RefSeq" id="WP_284341495.1">
    <property type="nucleotide sequence ID" value="NZ_BSNS01000016.1"/>
</dbReference>
<dbReference type="Proteomes" id="UP001156691">
    <property type="component" value="Unassembled WGS sequence"/>
</dbReference>
<sequence>MPSNDNDRSLAELIDLQIRTQGPMSIANYMGLCLTHPAKGYYRKADPLGAAGDFVTAPEISQMFGELIGFFFVNLWQQMDEPKAFTLLELGPGRGTLMADMLRVACRAPGFRDALDLRLFETNPDLIAQQNVRLEPYEPKWIDSFEKVGDGPLLVVANEFFDALPIRQFVRAGDGWHERMVGLVEGRLAFGLSPTPIPPSAMPEAVQNAGEGEMLEVGIAGGEVMNRLSGLVARLGGAILVIDYGYARTQTGETLQAVRRHQYADPLAAPGEADISAHVDFEALGTVARRAGLAVQPLATQGDFLERLGISERARALSAANPGSTADIAAAVERLTGSSAMGGLFKVLCAASPGLGPQGFGL</sequence>
<gene>
    <name evidence="3" type="ORF">GCM10010862_33380</name>
</gene>
<evidence type="ECO:0000256" key="2">
    <source>
        <dbReference type="ARBA" id="ARBA00022679"/>
    </source>
</evidence>
<dbReference type="SUPFAM" id="SSF53335">
    <property type="entry name" value="S-adenosyl-L-methionine-dependent methyltransferases"/>
    <property type="match status" value="1"/>
</dbReference>
<evidence type="ECO:0000256" key="1">
    <source>
        <dbReference type="ARBA" id="ARBA00022603"/>
    </source>
</evidence>
<keyword evidence="2" id="KW-0808">Transferase</keyword>
<dbReference type="InterPro" id="IPR003788">
    <property type="entry name" value="NDUFAF7"/>
</dbReference>
<dbReference type="EMBL" id="BSNS01000016">
    <property type="protein sequence ID" value="GLQ56079.1"/>
    <property type="molecule type" value="Genomic_DNA"/>
</dbReference>
<keyword evidence="1" id="KW-0489">Methyltransferase</keyword>
<reference evidence="4" key="1">
    <citation type="journal article" date="2019" name="Int. J. Syst. Evol. Microbiol.">
        <title>The Global Catalogue of Microorganisms (GCM) 10K type strain sequencing project: providing services to taxonomists for standard genome sequencing and annotation.</title>
        <authorList>
            <consortium name="The Broad Institute Genomics Platform"/>
            <consortium name="The Broad Institute Genome Sequencing Center for Infectious Disease"/>
            <person name="Wu L."/>
            <person name="Ma J."/>
        </authorList>
    </citation>
    <scope>NUCLEOTIDE SEQUENCE [LARGE SCALE GENOMIC DNA]</scope>
    <source>
        <strain evidence="4">NBRC 112416</strain>
    </source>
</reference>
<dbReference type="PANTHER" id="PTHR12049:SF7">
    <property type="entry name" value="PROTEIN ARGININE METHYLTRANSFERASE NDUFAF7, MITOCHONDRIAL"/>
    <property type="match status" value="1"/>
</dbReference>
<organism evidence="3 4">
    <name type="scientific">Devosia nitrariae</name>
    <dbReference type="NCBI Taxonomy" id="2071872"/>
    <lineage>
        <taxon>Bacteria</taxon>
        <taxon>Pseudomonadati</taxon>
        <taxon>Pseudomonadota</taxon>
        <taxon>Alphaproteobacteria</taxon>
        <taxon>Hyphomicrobiales</taxon>
        <taxon>Devosiaceae</taxon>
        <taxon>Devosia</taxon>
    </lineage>
</organism>
<dbReference type="Gene3D" id="3.40.50.12710">
    <property type="match status" value="1"/>
</dbReference>
<evidence type="ECO:0000313" key="3">
    <source>
        <dbReference type="EMBL" id="GLQ56079.1"/>
    </source>
</evidence>
<accession>A0ABQ5W7K3</accession>
<protein>
    <submittedName>
        <fullName evidence="3">ATP synthase subunit beta</fullName>
    </submittedName>
</protein>
<dbReference type="InterPro" id="IPR038375">
    <property type="entry name" value="NDUFAF7_sf"/>
</dbReference>
<dbReference type="Pfam" id="PF02636">
    <property type="entry name" value="Methyltransf_28"/>
    <property type="match status" value="1"/>
</dbReference>
<comment type="caution">
    <text evidence="3">The sequence shown here is derived from an EMBL/GenBank/DDBJ whole genome shotgun (WGS) entry which is preliminary data.</text>
</comment>
<proteinExistence type="predicted"/>
<evidence type="ECO:0000313" key="4">
    <source>
        <dbReference type="Proteomes" id="UP001156691"/>
    </source>
</evidence>
<keyword evidence="4" id="KW-1185">Reference proteome</keyword>
<dbReference type="InterPro" id="IPR029063">
    <property type="entry name" value="SAM-dependent_MTases_sf"/>
</dbReference>
<name>A0ABQ5W7K3_9HYPH</name>